<dbReference type="Pfam" id="PF13903">
    <property type="entry name" value="Claudin_2"/>
    <property type="match status" value="1"/>
</dbReference>
<reference evidence="7" key="2">
    <citation type="journal article" date="2019" name="Gigascience">
        <title>High-quality Schistosoma haematobium genome achieved by single-molecule and long-range sequencing.</title>
        <authorList>
            <person name="Stroehlein A.J."/>
            <person name="Korhonen P.K."/>
            <person name="Chong T.M."/>
            <person name="Lim Y.L."/>
            <person name="Chan K.G."/>
            <person name="Webster B."/>
            <person name="Rollinson D."/>
            <person name="Brindley P.J."/>
            <person name="Gasser R.B."/>
            <person name="Young N.D."/>
        </authorList>
    </citation>
    <scope>NUCLEOTIDE SEQUENCE</scope>
</reference>
<evidence type="ECO:0000256" key="1">
    <source>
        <dbReference type="ARBA" id="ARBA00004141"/>
    </source>
</evidence>
<dbReference type="InterPro" id="IPR004031">
    <property type="entry name" value="PMP22/EMP/MP20/Claudin"/>
</dbReference>
<organism evidence="8">
    <name type="scientific">Schistosoma haematobium</name>
    <name type="common">Blood fluke</name>
    <dbReference type="NCBI Taxonomy" id="6185"/>
    <lineage>
        <taxon>Eukaryota</taxon>
        <taxon>Metazoa</taxon>
        <taxon>Spiralia</taxon>
        <taxon>Lophotrochozoa</taxon>
        <taxon>Platyhelminthes</taxon>
        <taxon>Trematoda</taxon>
        <taxon>Digenea</taxon>
        <taxon>Strigeidida</taxon>
        <taxon>Schistosomatoidea</taxon>
        <taxon>Schistosomatidae</taxon>
        <taxon>Schistosoma</taxon>
    </lineage>
</organism>
<name>A0A095C046_SCHHA</name>
<evidence type="ECO:0000256" key="6">
    <source>
        <dbReference type="SAM" id="Phobius"/>
    </source>
</evidence>
<evidence type="ECO:0000256" key="2">
    <source>
        <dbReference type="ARBA" id="ARBA00022692"/>
    </source>
</evidence>
<reference evidence="7" key="4">
    <citation type="journal article" date="2022" name="PLoS Pathog.">
        <title>Chromosome-level genome of Schistosoma haematobium underpins genome-wide explorations of molecular variation.</title>
        <authorList>
            <person name="Stroehlein A.J."/>
            <person name="Korhonen P.K."/>
            <person name="Lee V.V."/>
            <person name="Ralph S.A."/>
            <person name="Mentink-Kane M."/>
            <person name="You H."/>
            <person name="McManus D.P."/>
            <person name="Tchuente L.T."/>
            <person name="Stothard J.R."/>
            <person name="Kaur P."/>
            <person name="Dudchenko O."/>
            <person name="Aiden E.L."/>
            <person name="Yang B."/>
            <person name="Yang H."/>
            <person name="Emery A.M."/>
            <person name="Webster B.L."/>
            <person name="Brindley P.J."/>
            <person name="Rollinson D."/>
            <person name="Chang B.C.H."/>
            <person name="Gasser R.B."/>
            <person name="Young N.D."/>
        </authorList>
    </citation>
    <scope>NUCLEOTIDE SEQUENCE</scope>
</reference>
<evidence type="ECO:0000256" key="4">
    <source>
        <dbReference type="ARBA" id="ARBA00023136"/>
    </source>
</evidence>
<dbReference type="Proteomes" id="UP000471633">
    <property type="component" value="Unassembled WGS sequence"/>
</dbReference>
<dbReference type="AlphaFoldDB" id="A0A095C046"/>
<keyword evidence="4 6" id="KW-0472">Membrane</keyword>
<dbReference type="CTD" id="24590741"/>
<gene>
    <name evidence="7" type="ORF">MS3_00009496</name>
    <name evidence="8" type="ORF">MS3_03111</name>
</gene>
<feature type="non-terminal residue" evidence="8">
    <location>
        <position position="1"/>
    </location>
</feature>
<keyword evidence="9" id="KW-1185">Reference proteome</keyword>
<feature type="transmembrane region" description="Helical" evidence="6">
    <location>
        <begin position="182"/>
        <end position="204"/>
    </location>
</feature>
<protein>
    <submittedName>
        <fullName evidence="8">Uncharacterized protein</fullName>
    </submittedName>
</protein>
<evidence type="ECO:0000313" key="7">
    <source>
        <dbReference type="EMBL" id="KAH9579299.1"/>
    </source>
</evidence>
<feature type="compositionally biased region" description="Basic and acidic residues" evidence="5">
    <location>
        <begin position="293"/>
        <end position="311"/>
    </location>
</feature>
<sequence length="311" mass="36731">VGFRMRIKHRIKHSPFTECRYRTAYISTYSAFAFLLIAFVTPYWLQSWPRLHTPFIRLGLWEFCVNGFVQRLDPNMISYYGCWWILSPYMRKIFTDLVPFWFLIIQVMVTVSLCLQIVAVVTLIAYMCKRIRHVERQSFFISLITFCHSCSTILIFISVVIFGVNYQTETWMPYPTLNWPSWSYGFAILSGFSSLLSAVSFGLFNKELRRDIQTLVLEFPMSTKIKTRRRWKLIKRHWPEEALPVKTTDEAKSTFLSGQKYHSRSDLEAPIGSMERFSEEYSFSESSGNNLVRDNRKIKNYHDGNRQDSEI</sequence>
<dbReference type="EMBL" id="AMPZ03000008">
    <property type="protein sequence ID" value="KAH9579299.1"/>
    <property type="molecule type" value="Genomic_DNA"/>
</dbReference>
<reference evidence="7" key="3">
    <citation type="submission" date="2021-06" db="EMBL/GenBank/DDBJ databases">
        <title>Chromosome-level genome assembly for S. haematobium.</title>
        <authorList>
            <person name="Stroehlein A.J."/>
        </authorList>
    </citation>
    <scope>NUCLEOTIDE SEQUENCE</scope>
</reference>
<feature type="transmembrane region" description="Helical" evidence="6">
    <location>
        <begin position="21"/>
        <end position="45"/>
    </location>
</feature>
<feature type="region of interest" description="Disordered" evidence="5">
    <location>
        <begin position="283"/>
        <end position="311"/>
    </location>
</feature>
<dbReference type="EMBL" id="KL250640">
    <property type="protein sequence ID" value="KGB34878.1"/>
    <property type="molecule type" value="Genomic_DNA"/>
</dbReference>
<accession>A0A095C046</accession>
<feature type="transmembrane region" description="Helical" evidence="6">
    <location>
        <begin position="139"/>
        <end position="162"/>
    </location>
</feature>
<dbReference type="PANTHER" id="PTHR21284">
    <property type="entry name" value="EG:80H7.2 PROTEIN"/>
    <property type="match status" value="1"/>
</dbReference>
<dbReference type="STRING" id="6185.A0A095C046"/>
<proteinExistence type="predicted"/>
<dbReference type="PANTHER" id="PTHR21284:SF12">
    <property type="entry name" value="EG:80H7.2 PROTEIN"/>
    <property type="match status" value="1"/>
</dbReference>
<keyword evidence="2 6" id="KW-0812">Transmembrane</keyword>
<reference evidence="8" key="1">
    <citation type="journal article" date="2012" name="Nat. Genet.">
        <title>Whole-genome sequence of Schistosoma haematobium.</title>
        <authorList>
            <person name="Young N.D."/>
            <person name="Jex A.R."/>
            <person name="Li B."/>
            <person name="Liu S."/>
            <person name="Yang L."/>
            <person name="Xiong Z."/>
            <person name="Li Y."/>
            <person name="Cantacessi C."/>
            <person name="Hall R.S."/>
            <person name="Xu X."/>
            <person name="Chen F."/>
            <person name="Wu X."/>
            <person name="Zerlotini A."/>
            <person name="Oliveira G."/>
            <person name="Hofmann A."/>
            <person name="Zhang G."/>
            <person name="Fang X."/>
            <person name="Kang Y."/>
            <person name="Campbell B.E."/>
            <person name="Loukas A."/>
            <person name="Ranganathan S."/>
            <person name="Rollinson D."/>
            <person name="Rinaldi G."/>
            <person name="Brindley P.J."/>
            <person name="Yang H."/>
            <person name="Wang J."/>
            <person name="Wang J."/>
            <person name="Gasser R.B."/>
        </authorList>
    </citation>
    <scope>NUCLEOTIDE SEQUENCE [LARGE SCALE GENOMIC DNA]</scope>
</reference>
<dbReference type="GO" id="GO:0016020">
    <property type="term" value="C:membrane"/>
    <property type="evidence" value="ECO:0007669"/>
    <property type="project" value="UniProtKB-SubCell"/>
</dbReference>
<comment type="subcellular location">
    <subcellularLocation>
        <location evidence="1">Membrane</location>
        <topology evidence="1">Multi-pass membrane protein</topology>
    </subcellularLocation>
</comment>
<keyword evidence="3 6" id="KW-1133">Transmembrane helix</keyword>
<evidence type="ECO:0000256" key="3">
    <source>
        <dbReference type="ARBA" id="ARBA00022989"/>
    </source>
</evidence>
<feature type="transmembrane region" description="Helical" evidence="6">
    <location>
        <begin position="100"/>
        <end position="127"/>
    </location>
</feature>
<evidence type="ECO:0000256" key="5">
    <source>
        <dbReference type="SAM" id="MobiDB-lite"/>
    </source>
</evidence>
<evidence type="ECO:0000313" key="9">
    <source>
        <dbReference type="Proteomes" id="UP000471633"/>
    </source>
</evidence>
<dbReference type="RefSeq" id="XP_012794645.1">
    <property type="nucleotide sequence ID" value="XM_012939191.2"/>
</dbReference>
<dbReference type="Gene3D" id="1.20.140.150">
    <property type="match status" value="1"/>
</dbReference>
<dbReference type="KEGG" id="shx:MS3_00009496"/>
<evidence type="ECO:0000313" key="8">
    <source>
        <dbReference type="EMBL" id="KGB34878.1"/>
    </source>
</evidence>
<dbReference type="GeneID" id="24590741"/>